<sequence>MGLKARFNPKALVRERMKRAAVEIEALMIRQLQYAGEELVGHARTNDTYRDQTGNLRNSIGYIILKRGRIIKSEFSRSAAVRTKSENGRVRTTKGSQDGVTTGREFAKKIAAEYPGYLTLVVVAGMNYAGHVEAMGLDVLSSAENLAKIIVPRLMQQLSQQVANVR</sequence>
<reference evidence="1" key="1">
    <citation type="submission" date="2020-09" db="EMBL/GenBank/DDBJ databases">
        <authorList>
            <person name="Kim M.K."/>
        </authorList>
    </citation>
    <scope>NUCLEOTIDE SEQUENCE</scope>
    <source>
        <strain evidence="1">BT704</strain>
    </source>
</reference>
<organism evidence="1 2">
    <name type="scientific">Spirosoma validum</name>
    <dbReference type="NCBI Taxonomy" id="2771355"/>
    <lineage>
        <taxon>Bacteria</taxon>
        <taxon>Pseudomonadati</taxon>
        <taxon>Bacteroidota</taxon>
        <taxon>Cytophagia</taxon>
        <taxon>Cytophagales</taxon>
        <taxon>Cytophagaceae</taxon>
        <taxon>Spirosoma</taxon>
    </lineage>
</organism>
<comment type="caution">
    <text evidence="1">The sequence shown here is derived from an EMBL/GenBank/DDBJ whole genome shotgun (WGS) entry which is preliminary data.</text>
</comment>
<gene>
    <name evidence="1" type="ORF">IC230_12855</name>
</gene>
<keyword evidence="2" id="KW-1185">Reference proteome</keyword>
<name>A0A927GDG9_9BACT</name>
<dbReference type="AlphaFoldDB" id="A0A927GDG9"/>
<dbReference type="EMBL" id="JACXAA010000004">
    <property type="protein sequence ID" value="MBD2753787.1"/>
    <property type="molecule type" value="Genomic_DNA"/>
</dbReference>
<accession>A0A927GDG9</accession>
<dbReference type="RefSeq" id="WP_191039434.1">
    <property type="nucleotide sequence ID" value="NZ_JACXAA010000004.1"/>
</dbReference>
<evidence type="ECO:0000313" key="2">
    <source>
        <dbReference type="Proteomes" id="UP000653797"/>
    </source>
</evidence>
<evidence type="ECO:0000313" key="1">
    <source>
        <dbReference type="EMBL" id="MBD2753787.1"/>
    </source>
</evidence>
<protein>
    <submittedName>
        <fullName evidence="1">Uncharacterized protein</fullName>
    </submittedName>
</protein>
<dbReference type="Proteomes" id="UP000653797">
    <property type="component" value="Unassembled WGS sequence"/>
</dbReference>
<proteinExistence type="predicted"/>